<dbReference type="Proteomes" id="UP000252731">
    <property type="component" value="Unassembled WGS sequence"/>
</dbReference>
<dbReference type="Pfam" id="PF04224">
    <property type="entry name" value="DUF417"/>
    <property type="match status" value="1"/>
</dbReference>
<dbReference type="GO" id="GO:1901530">
    <property type="term" value="P:response to hypochlorite"/>
    <property type="evidence" value="ECO:0007669"/>
    <property type="project" value="TreeGrafter"/>
</dbReference>
<name>A0A366JGI2_CYTFI</name>
<comment type="caution">
    <text evidence="2">The sequence shown here is derived from an EMBL/GenBank/DDBJ whole genome shotgun (WGS) entry which is preliminary data.</text>
</comment>
<dbReference type="PANTHER" id="PTHR40106">
    <property type="entry name" value="INNER MEMBRANE PROTEIN RCLC"/>
    <property type="match status" value="1"/>
</dbReference>
<evidence type="ECO:0000256" key="1">
    <source>
        <dbReference type="SAM" id="Phobius"/>
    </source>
</evidence>
<gene>
    <name evidence="2" type="ORF">DFO70_1481</name>
</gene>
<dbReference type="GO" id="GO:0005886">
    <property type="term" value="C:plasma membrane"/>
    <property type="evidence" value="ECO:0007669"/>
    <property type="project" value="TreeGrafter"/>
</dbReference>
<dbReference type="EMBL" id="QNSF01000048">
    <property type="protein sequence ID" value="RBP84938.1"/>
    <property type="molecule type" value="Genomic_DNA"/>
</dbReference>
<keyword evidence="1" id="KW-0812">Transmembrane</keyword>
<protein>
    <submittedName>
        <fullName evidence="2">Putative membrane protein YkgB</fullName>
    </submittedName>
</protein>
<dbReference type="PANTHER" id="PTHR40106:SF1">
    <property type="entry name" value="INNER MEMBRANE PROTEIN RCLC"/>
    <property type="match status" value="1"/>
</dbReference>
<dbReference type="RefSeq" id="WP_113885853.1">
    <property type="nucleotide sequence ID" value="NZ_QNSF01000048.1"/>
</dbReference>
<accession>A0A366JGI2</accession>
<feature type="transmembrane region" description="Helical" evidence="1">
    <location>
        <begin position="90"/>
        <end position="110"/>
    </location>
</feature>
<dbReference type="OrthoDB" id="1118972at2"/>
<sequence>MFKLFEAFGQKIEIIGTKSLFIALAIVYFWIGAMKFTAYEANGIAPLVSNSPALGWLYNYFSVRTFSSLLGILELLVGLLILSRFVSAKLSAVGAFLSCILFLTTLSFMFSTPDVFEPSLGFPALSVAPGQFLLKDLVLLGASVFALGESLKATRRGTFHETLEKRYPDAGK</sequence>
<evidence type="ECO:0000313" key="3">
    <source>
        <dbReference type="Proteomes" id="UP000252731"/>
    </source>
</evidence>
<dbReference type="InterPro" id="IPR007339">
    <property type="entry name" value="RclC-like"/>
</dbReference>
<dbReference type="AlphaFoldDB" id="A0A366JGI2"/>
<feature type="transmembrane region" description="Helical" evidence="1">
    <location>
        <begin position="58"/>
        <end position="83"/>
    </location>
</feature>
<organism evidence="2 3">
    <name type="scientific">Cytobacillus firmus</name>
    <name type="common">Bacillus firmus</name>
    <dbReference type="NCBI Taxonomy" id="1399"/>
    <lineage>
        <taxon>Bacteria</taxon>
        <taxon>Bacillati</taxon>
        <taxon>Bacillota</taxon>
        <taxon>Bacilli</taxon>
        <taxon>Bacillales</taxon>
        <taxon>Bacillaceae</taxon>
        <taxon>Cytobacillus</taxon>
    </lineage>
</organism>
<feature type="transmembrane region" description="Helical" evidence="1">
    <location>
        <begin position="20"/>
        <end position="38"/>
    </location>
</feature>
<keyword evidence="1" id="KW-1133">Transmembrane helix</keyword>
<keyword evidence="1" id="KW-0472">Membrane</keyword>
<evidence type="ECO:0000313" key="2">
    <source>
        <dbReference type="EMBL" id="RBP84938.1"/>
    </source>
</evidence>
<reference evidence="2 3" key="1">
    <citation type="submission" date="2018-06" db="EMBL/GenBank/DDBJ databases">
        <title>Freshwater and sediment microbial communities from various areas in North America, analyzing microbe dynamics in response to fracking.</title>
        <authorList>
            <person name="Lamendella R."/>
        </authorList>
    </citation>
    <scope>NUCLEOTIDE SEQUENCE [LARGE SCALE GENOMIC DNA]</scope>
    <source>
        <strain evidence="2 3">14_TX</strain>
    </source>
</reference>
<proteinExistence type="predicted"/>
<feature type="transmembrane region" description="Helical" evidence="1">
    <location>
        <begin position="130"/>
        <end position="148"/>
    </location>
</feature>
<keyword evidence="3" id="KW-1185">Reference proteome</keyword>